<dbReference type="InterPro" id="IPR052337">
    <property type="entry name" value="SAT4-like"/>
</dbReference>
<organism evidence="9 10">
    <name type="scientific">Hapsidospora chrysogenum (strain ATCC 11550 / CBS 779.69 / DSM 880 / IAM 14645 / JCM 23072 / IMI 49137)</name>
    <name type="common">Acremonium chrysogenum</name>
    <dbReference type="NCBI Taxonomy" id="857340"/>
    <lineage>
        <taxon>Eukaryota</taxon>
        <taxon>Fungi</taxon>
        <taxon>Dikarya</taxon>
        <taxon>Ascomycota</taxon>
        <taxon>Pezizomycotina</taxon>
        <taxon>Sordariomycetes</taxon>
        <taxon>Hypocreomycetidae</taxon>
        <taxon>Hypocreales</taxon>
        <taxon>Bionectriaceae</taxon>
        <taxon>Hapsidospora</taxon>
    </lineage>
</organism>
<evidence type="ECO:0000256" key="4">
    <source>
        <dbReference type="ARBA" id="ARBA00023136"/>
    </source>
</evidence>
<keyword evidence="2 7" id="KW-0812">Transmembrane</keyword>
<keyword evidence="10" id="KW-1185">Reference proteome</keyword>
<evidence type="ECO:0000256" key="6">
    <source>
        <dbReference type="SAM" id="MobiDB-lite"/>
    </source>
</evidence>
<feature type="transmembrane region" description="Helical" evidence="7">
    <location>
        <begin position="122"/>
        <end position="149"/>
    </location>
</feature>
<dbReference type="Pfam" id="PF20684">
    <property type="entry name" value="Fung_rhodopsin"/>
    <property type="match status" value="1"/>
</dbReference>
<evidence type="ECO:0000256" key="2">
    <source>
        <dbReference type="ARBA" id="ARBA00022692"/>
    </source>
</evidence>
<dbReference type="Proteomes" id="UP000029964">
    <property type="component" value="Unassembled WGS sequence"/>
</dbReference>
<feature type="transmembrane region" description="Helical" evidence="7">
    <location>
        <begin position="203"/>
        <end position="227"/>
    </location>
</feature>
<feature type="compositionally biased region" description="Basic and acidic residues" evidence="6">
    <location>
        <begin position="327"/>
        <end position="353"/>
    </location>
</feature>
<evidence type="ECO:0000256" key="3">
    <source>
        <dbReference type="ARBA" id="ARBA00022989"/>
    </source>
</evidence>
<dbReference type="PANTHER" id="PTHR33048:SF21">
    <property type="entry name" value="INTEGRAL MEMBRANE PROTEIN"/>
    <property type="match status" value="1"/>
</dbReference>
<evidence type="ECO:0000256" key="5">
    <source>
        <dbReference type="ARBA" id="ARBA00038359"/>
    </source>
</evidence>
<proteinExistence type="inferred from homology"/>
<gene>
    <name evidence="9" type="ORF">ACRE_083100</name>
</gene>
<name>A0A086SV48_HAPC1</name>
<dbReference type="HOGENOM" id="CLU_028200_3_1_1"/>
<comment type="caution">
    <text evidence="9">The sequence shown here is derived from an EMBL/GenBank/DDBJ whole genome shotgun (WGS) entry which is preliminary data.</text>
</comment>
<feature type="transmembrane region" description="Helical" evidence="7">
    <location>
        <begin position="169"/>
        <end position="191"/>
    </location>
</feature>
<keyword evidence="4 7" id="KW-0472">Membrane</keyword>
<keyword evidence="3 7" id="KW-1133">Transmembrane helix</keyword>
<dbReference type="InterPro" id="IPR049326">
    <property type="entry name" value="Rhodopsin_dom_fungi"/>
</dbReference>
<feature type="transmembrane region" description="Helical" evidence="7">
    <location>
        <begin position="88"/>
        <end position="110"/>
    </location>
</feature>
<feature type="domain" description="Rhodopsin" evidence="8">
    <location>
        <begin position="28"/>
        <end position="265"/>
    </location>
</feature>
<dbReference type="OrthoDB" id="3923077at2759"/>
<comment type="similarity">
    <text evidence="5">Belongs to the SAT4 family.</text>
</comment>
<dbReference type="STRING" id="857340.A0A086SV48"/>
<dbReference type="PANTHER" id="PTHR33048">
    <property type="entry name" value="PTH11-LIKE INTEGRAL MEMBRANE PROTEIN (AFU_ORTHOLOGUE AFUA_5G11245)"/>
    <property type="match status" value="1"/>
</dbReference>
<protein>
    <recommendedName>
        <fullName evidence="8">Rhodopsin domain-containing protein</fullName>
    </recommendedName>
</protein>
<evidence type="ECO:0000259" key="8">
    <source>
        <dbReference type="Pfam" id="PF20684"/>
    </source>
</evidence>
<feature type="region of interest" description="Disordered" evidence="6">
    <location>
        <begin position="312"/>
        <end position="353"/>
    </location>
</feature>
<feature type="transmembrane region" description="Helical" evidence="7">
    <location>
        <begin position="12"/>
        <end position="32"/>
    </location>
</feature>
<evidence type="ECO:0000313" key="9">
    <source>
        <dbReference type="EMBL" id="KFH40980.1"/>
    </source>
</evidence>
<reference evidence="10" key="1">
    <citation type="journal article" date="2014" name="Genome Announc.">
        <title>Genome sequence and annotation of Acremonium chrysogenum, producer of the beta-lactam antibiotic cephalosporin C.</title>
        <authorList>
            <person name="Terfehr D."/>
            <person name="Dahlmann T.A."/>
            <person name="Specht T."/>
            <person name="Zadra I."/>
            <person name="Kuernsteiner H."/>
            <person name="Kueck U."/>
        </authorList>
    </citation>
    <scope>NUCLEOTIDE SEQUENCE [LARGE SCALE GENOMIC DNA]</scope>
    <source>
        <strain evidence="10">ATCC 11550 / CBS 779.69 / DSM 880 / IAM 14645 / JCM 23072 / IMI 49137</strain>
    </source>
</reference>
<evidence type="ECO:0000256" key="1">
    <source>
        <dbReference type="ARBA" id="ARBA00004141"/>
    </source>
</evidence>
<evidence type="ECO:0000256" key="7">
    <source>
        <dbReference type="SAM" id="Phobius"/>
    </source>
</evidence>
<accession>A0A086SV48</accession>
<dbReference type="GO" id="GO:0016020">
    <property type="term" value="C:membrane"/>
    <property type="evidence" value="ECO:0007669"/>
    <property type="project" value="UniProtKB-SubCell"/>
</dbReference>
<feature type="region of interest" description="Disordered" evidence="6">
    <location>
        <begin position="277"/>
        <end position="297"/>
    </location>
</feature>
<feature type="transmembrane region" description="Helical" evidence="7">
    <location>
        <begin position="44"/>
        <end position="68"/>
    </location>
</feature>
<evidence type="ECO:0000313" key="10">
    <source>
        <dbReference type="Proteomes" id="UP000029964"/>
    </source>
</evidence>
<dbReference type="AlphaFoldDB" id="A0A086SV48"/>
<dbReference type="EMBL" id="JPKY01000153">
    <property type="protein sequence ID" value="KFH40980.1"/>
    <property type="molecule type" value="Genomic_DNA"/>
</dbReference>
<sequence>MPRLGGDGLALFIVTILMLIMSWLTVGARCTIRWGTGSIGLDDWLMVAGLALFSLTCALVIIVCLYGAGHRSDDLDPYDIMMGTKYYFMAQFAYFSGTVPIKLSICVALLRIAGVNRVFSLTLHAIGVLTVLSAIIAIIIIANICHPASALWGETAGRCNHALNSGVGYFFSAVSISTDWTLAILPVFMLYNLQLKRSLKVSIATVLGLAAFASTATIVRLKFLVLYEDGSEFMFSIAKIAVWSILEEGIGITAGSLPMLRPLLRYIPFLSSGGRTSSGGHGGQANFNNTPEFPPRGCRGDGVQMDTINRVEGAEAGPAGENNSDGDSQRHILKETEFTITSELRHADSRQRG</sequence>
<comment type="subcellular location">
    <subcellularLocation>
        <location evidence="1">Membrane</location>
        <topology evidence="1">Multi-pass membrane protein</topology>
    </subcellularLocation>
</comment>